<dbReference type="PANTHER" id="PTHR36153">
    <property type="entry name" value="INNER MEMBRANE PROTEIN-RELATED"/>
    <property type="match status" value="1"/>
</dbReference>
<evidence type="ECO:0000259" key="3">
    <source>
        <dbReference type="Pfam" id="PF06744"/>
    </source>
</evidence>
<evidence type="ECO:0000256" key="1">
    <source>
        <dbReference type="SAM" id="MobiDB-lite"/>
    </source>
</evidence>
<feature type="domain" description="Type VI secretion system component TssM1 helical" evidence="5">
    <location>
        <begin position="876"/>
        <end position="984"/>
    </location>
</feature>
<feature type="transmembrane region" description="Helical" evidence="2">
    <location>
        <begin position="41"/>
        <end position="60"/>
    </location>
</feature>
<dbReference type="InterPro" id="IPR048677">
    <property type="entry name" value="TssM1_hel"/>
</dbReference>
<accession>A0A1B4LMD6</accession>
<evidence type="ECO:0000259" key="4">
    <source>
        <dbReference type="Pfam" id="PF06761"/>
    </source>
</evidence>
<protein>
    <submittedName>
        <fullName evidence="6">Type VI secretion protein VasK</fullName>
    </submittedName>
</protein>
<organism evidence="6 7">
    <name type="scientific">Burkholderia ubonensis</name>
    <dbReference type="NCBI Taxonomy" id="101571"/>
    <lineage>
        <taxon>Bacteria</taxon>
        <taxon>Pseudomonadati</taxon>
        <taxon>Pseudomonadota</taxon>
        <taxon>Betaproteobacteria</taxon>
        <taxon>Burkholderiales</taxon>
        <taxon>Burkholderiaceae</taxon>
        <taxon>Burkholderia</taxon>
        <taxon>Burkholderia cepacia complex</taxon>
    </lineage>
</organism>
<evidence type="ECO:0000256" key="2">
    <source>
        <dbReference type="SAM" id="Phobius"/>
    </source>
</evidence>
<keyword evidence="2" id="KW-1133">Transmembrane helix</keyword>
<name>A0A1B4LMD6_9BURK</name>
<keyword evidence="2" id="KW-0472">Membrane</keyword>
<dbReference type="RefSeq" id="WP_069240296.1">
    <property type="nucleotide sequence ID" value="NZ_CP013422.1"/>
</dbReference>
<reference evidence="6 7" key="1">
    <citation type="submission" date="2015-12" db="EMBL/GenBank/DDBJ databases">
        <title>Diversity of Burkholderia near neighbor genomes.</title>
        <authorList>
            <person name="Sahl J."/>
            <person name="Wagner D."/>
            <person name="Keim P."/>
        </authorList>
    </citation>
    <scope>NUCLEOTIDE SEQUENCE [LARGE SCALE GENOMIC DNA]</scope>
    <source>
        <strain evidence="6 7">MSMB0783</strain>
    </source>
</reference>
<feature type="domain" description="IcmF-related" evidence="4">
    <location>
        <begin position="409"/>
        <end position="727"/>
    </location>
</feature>
<sequence length="1188" mass="128629">MTLKRRILGRCLLVIAAIAAVTALILYTVDLKDLKAWSSQNRLAIVGAGVMLLAAIGVTLQRRGLVQLGAQQASKDHGLEPPPPINPAADAGKKQVESAALQLKDLRFQMKQIRWFRWAYTRPWLLLTGDETTIGRLLPDLKERGWLLADDAVLLWGRTGSDGRPDEMWLKQIRRFRRARPLDAIILMVDESTLLPDAVRGTTSPWGLHLARITHLLRWSASVFVLDLDGTDTVHRVDTPVTGCEIPHAADAPAIETALLELRNRLAHVSVGQLAHNPADRYASDLSTRLDTRSGPLARWIASLSDWQRRAQPVAGVMFAPWPASGATTTGTDSLHFPLWRYLTDAARRTPGRRTATHPLTMVSGIALAAVGLWGAGMLTSGLTNARGLAFTHDVLRTFDGANNPATRLRALLALQQRIEFYEARTQHPTLFSRFGLNHDQDVLTALWKPYVREARPQLLAPVQQDIEGQLVDLTQMPTTQVDDQVNRLALDGHAALKTYLMLAEPTRADAAFLTPQLVRHWNGGIGLSSGEKLDQSQRLLSFYAQHLSAHPDWRLAPRDELVGGARQTLLAVIGVKNSDDTIYQGILDSVGHKYPDQTLASLTAGTDTRGLLRTSASVPGAFTRQAWDGTIEAAIDASAKRNGVTADWVLGSTGANRNASAMTPDALRAALRARYFTDYAEHWQTFMNGIVCEPARTLPAAIAQLKLIADSRQSPVIALMKSVEYQGGAGAVRTSLSDTLVTKAQSMLASKDNGPQPAAPDPAGPLGVSFGPVLHLIAPGNAATAGATSDLSLQRFTERITMLRLKLQQIADSPDADSEARQVAQALFQGRSSELADTLAYAQLVAASLGEQWTGMGQALFVQPIAQATQAVLEPAQASLNDAWRQTIVATWNRSFAGRYPFANTANDASLPELARFLRPRGGLVGSFLATQLAGVLTLQGDQWVPASSGSGASRAARTIDPAFLNAINMLQRIAAHLLAQGEPRYAFDLKPVPTSGVTDTRLSVDGQTLHYYNQQETWQTLTWPSNEPQKAGTRLEWQTERAGTNLNLEFGGRWALVRLLERAHVSPVDTATYQITWQAVPPAPPSRSATATTDDHDALTAQAPLTPAPASFTYPLTYLMRTDVGKGPLELLSLRGFALPSRIFVPRATTPRAGGSALQPPPPLPPGALAAARHASVPIPGGSLPE</sequence>
<dbReference type="InterPro" id="IPR010623">
    <property type="entry name" value="IcmF_C"/>
</dbReference>
<dbReference type="EMBL" id="CP013422">
    <property type="protein sequence ID" value="AOJ78362.1"/>
    <property type="molecule type" value="Genomic_DNA"/>
</dbReference>
<dbReference type="Pfam" id="PF21070">
    <property type="entry name" value="IcmF_helical"/>
    <property type="match status" value="1"/>
</dbReference>
<dbReference type="InterPro" id="IPR053156">
    <property type="entry name" value="T6SS_TssM-like"/>
</dbReference>
<evidence type="ECO:0000313" key="7">
    <source>
        <dbReference type="Proteomes" id="UP000243680"/>
    </source>
</evidence>
<dbReference type="PANTHER" id="PTHR36153:SF1">
    <property type="entry name" value="TYPE VI SECRETION SYSTEM COMPONENT TSSM1"/>
    <property type="match status" value="1"/>
</dbReference>
<feature type="domain" description="Type VI secretion system IcmF C-terminal" evidence="3">
    <location>
        <begin position="989"/>
        <end position="1080"/>
    </location>
</feature>
<feature type="region of interest" description="Disordered" evidence="1">
    <location>
        <begin position="72"/>
        <end position="91"/>
    </location>
</feature>
<feature type="transmembrane region" description="Helical" evidence="2">
    <location>
        <begin position="7"/>
        <end position="29"/>
    </location>
</feature>
<dbReference type="Pfam" id="PF06761">
    <property type="entry name" value="IcmF-related"/>
    <property type="match status" value="1"/>
</dbReference>
<dbReference type="Proteomes" id="UP000243680">
    <property type="component" value="Chromosome 2"/>
</dbReference>
<dbReference type="Pfam" id="PF06744">
    <property type="entry name" value="IcmF_C"/>
    <property type="match status" value="1"/>
</dbReference>
<evidence type="ECO:0000259" key="5">
    <source>
        <dbReference type="Pfam" id="PF21070"/>
    </source>
</evidence>
<dbReference type="AlphaFoldDB" id="A0A1B4LMD6"/>
<gene>
    <name evidence="6" type="ORF">WJ35_25545</name>
</gene>
<evidence type="ECO:0000313" key="6">
    <source>
        <dbReference type="EMBL" id="AOJ78362.1"/>
    </source>
</evidence>
<feature type="region of interest" description="Disordered" evidence="1">
    <location>
        <begin position="1152"/>
        <end position="1188"/>
    </location>
</feature>
<feature type="transmembrane region" description="Helical" evidence="2">
    <location>
        <begin position="359"/>
        <end position="379"/>
    </location>
</feature>
<keyword evidence="2" id="KW-0812">Transmembrane</keyword>
<dbReference type="InterPro" id="IPR009612">
    <property type="entry name" value="IcmF-rel"/>
</dbReference>
<proteinExistence type="predicted"/>